<dbReference type="AlphaFoldDB" id="A0AAP0ATZ3"/>
<evidence type="ECO:0000313" key="2">
    <source>
        <dbReference type="Proteomes" id="UP001418222"/>
    </source>
</evidence>
<accession>A0AAP0ATZ3</accession>
<dbReference type="Proteomes" id="UP001418222">
    <property type="component" value="Unassembled WGS sequence"/>
</dbReference>
<dbReference type="PANTHER" id="PTHR35707:SF1">
    <property type="entry name" value="SPC7 KINETOCHORE PROTEIN DOMAIN-CONTAINING PROTEIN"/>
    <property type="match status" value="1"/>
</dbReference>
<evidence type="ECO:0000313" key="1">
    <source>
        <dbReference type="EMBL" id="KAK8914486.1"/>
    </source>
</evidence>
<protein>
    <submittedName>
        <fullName evidence="1">Uncharacterized protein</fullName>
    </submittedName>
</protein>
<keyword evidence="2" id="KW-1185">Reference proteome</keyword>
<reference evidence="1 2" key="1">
    <citation type="journal article" date="2022" name="Nat. Plants">
        <title>Genomes of leafy and leafless Platanthera orchids illuminate the evolution of mycoheterotrophy.</title>
        <authorList>
            <person name="Li M.H."/>
            <person name="Liu K.W."/>
            <person name="Li Z."/>
            <person name="Lu H.C."/>
            <person name="Ye Q.L."/>
            <person name="Zhang D."/>
            <person name="Wang J.Y."/>
            <person name="Li Y.F."/>
            <person name="Zhong Z.M."/>
            <person name="Liu X."/>
            <person name="Yu X."/>
            <person name="Liu D.K."/>
            <person name="Tu X.D."/>
            <person name="Liu B."/>
            <person name="Hao Y."/>
            <person name="Liao X.Y."/>
            <person name="Jiang Y.T."/>
            <person name="Sun W.H."/>
            <person name="Chen J."/>
            <person name="Chen Y.Q."/>
            <person name="Ai Y."/>
            <person name="Zhai J.W."/>
            <person name="Wu S.S."/>
            <person name="Zhou Z."/>
            <person name="Hsiao Y.Y."/>
            <person name="Wu W.L."/>
            <person name="Chen Y.Y."/>
            <person name="Lin Y.F."/>
            <person name="Hsu J.L."/>
            <person name="Li C.Y."/>
            <person name="Wang Z.W."/>
            <person name="Zhao X."/>
            <person name="Zhong W.Y."/>
            <person name="Ma X.K."/>
            <person name="Ma L."/>
            <person name="Huang J."/>
            <person name="Chen G.Z."/>
            <person name="Huang M.Z."/>
            <person name="Huang L."/>
            <person name="Peng D.H."/>
            <person name="Luo Y.B."/>
            <person name="Zou S.Q."/>
            <person name="Chen S.P."/>
            <person name="Lan S."/>
            <person name="Tsai W.C."/>
            <person name="Van de Peer Y."/>
            <person name="Liu Z.J."/>
        </authorList>
    </citation>
    <scope>NUCLEOTIDE SEQUENCE [LARGE SCALE GENOMIC DNA]</scope>
    <source>
        <strain evidence="1">Lor287</strain>
    </source>
</reference>
<comment type="caution">
    <text evidence="1">The sequence shown here is derived from an EMBL/GenBank/DDBJ whole genome shotgun (WGS) entry which is preliminary data.</text>
</comment>
<dbReference type="EMBL" id="JBBWWQ010000021">
    <property type="protein sequence ID" value="KAK8914486.1"/>
    <property type="molecule type" value="Genomic_DNA"/>
</dbReference>
<name>A0AAP0ATZ3_9ASPA</name>
<gene>
    <name evidence="1" type="ORF">KSP39_PZI023982</name>
</gene>
<sequence length="212" mass="24105">MSMKQELGILEQNINFFVKSFEASCKLTSKMSCSELIKTVDEHIMRRTLCKDIQRHLQLWKLSDVVMKNDHYVVVLSYCDILFQRETNLLMGTLIDVLEEILLSRLELWNLASSTFWMQSSGELQLQLCFYSSGGGRKLVLGLDMTNLKCGVYPASPTELKIQVEKQQTTFPASTVNEAIRAVRVLEGGPLFILRLCRSISQFLQSSAVVDI</sequence>
<dbReference type="PANTHER" id="PTHR35707">
    <property type="entry name" value="OS06G0608100 PROTEIN"/>
    <property type="match status" value="1"/>
</dbReference>
<proteinExistence type="predicted"/>
<organism evidence="1 2">
    <name type="scientific">Platanthera zijinensis</name>
    <dbReference type="NCBI Taxonomy" id="2320716"/>
    <lineage>
        <taxon>Eukaryota</taxon>
        <taxon>Viridiplantae</taxon>
        <taxon>Streptophyta</taxon>
        <taxon>Embryophyta</taxon>
        <taxon>Tracheophyta</taxon>
        <taxon>Spermatophyta</taxon>
        <taxon>Magnoliopsida</taxon>
        <taxon>Liliopsida</taxon>
        <taxon>Asparagales</taxon>
        <taxon>Orchidaceae</taxon>
        <taxon>Orchidoideae</taxon>
        <taxon>Orchideae</taxon>
        <taxon>Orchidinae</taxon>
        <taxon>Platanthera</taxon>
    </lineage>
</organism>